<gene>
    <name evidence="1" type="ORF">AFERRI_100143</name>
</gene>
<name>A0A060UPG6_9PROT</name>
<comment type="caution">
    <text evidence="1">The sequence shown here is derived from an EMBL/GenBank/DDBJ whole genome shotgun (WGS) entry which is preliminary data.</text>
</comment>
<accession>A0A060UPG6</accession>
<protein>
    <submittedName>
        <fullName evidence="1">Uncharacterized protein</fullName>
    </submittedName>
</protein>
<reference evidence="1" key="2">
    <citation type="submission" date="2014-07" db="EMBL/GenBank/DDBJ databases">
        <title>Initial genome analysis of the psychrotolerant acidophile Acidithiobacillus ferrivorans CF27: insights into iron and sulfur oxidation pathways and into biofilm formation.</title>
        <authorList>
            <person name="Talla E."/>
            <person name="Hedrich S."/>
            <person name="Mangenot S."/>
            <person name="Ji B."/>
            <person name="Johnson D.B."/>
            <person name="Barbe V."/>
            <person name="Bonnefoy V."/>
        </authorList>
    </citation>
    <scope>NUCLEOTIDE SEQUENCE [LARGE SCALE GENOMIC DNA]</scope>
    <source>
        <strain evidence="1">CF27</strain>
    </source>
</reference>
<evidence type="ECO:0000313" key="1">
    <source>
        <dbReference type="EMBL" id="CDQ08708.1"/>
    </source>
</evidence>
<reference evidence="1" key="1">
    <citation type="submission" date="2014-03" db="EMBL/GenBank/DDBJ databases">
        <authorList>
            <person name="Genoscope - CEA"/>
        </authorList>
    </citation>
    <scope>NUCLEOTIDE SEQUENCE [LARGE SCALE GENOMIC DNA]</scope>
    <source>
        <strain evidence="1">CF27</strain>
    </source>
</reference>
<dbReference type="AlphaFoldDB" id="A0A060UPG6"/>
<organism evidence="1">
    <name type="scientific">Acidithiobacillus ferrivorans</name>
    <dbReference type="NCBI Taxonomy" id="160808"/>
    <lineage>
        <taxon>Bacteria</taxon>
        <taxon>Pseudomonadati</taxon>
        <taxon>Pseudomonadota</taxon>
        <taxon>Acidithiobacillia</taxon>
        <taxon>Acidithiobacillales</taxon>
        <taxon>Acidithiobacillaceae</taxon>
        <taxon>Acidithiobacillus</taxon>
    </lineage>
</organism>
<proteinExistence type="predicted"/>
<sequence>MHPVYVDGIGVLGPGIESWQEAVCLLKGEHTYLPGKTILSPPESFPRQNDAAPAEGLWPHCRWDMRPAPWRMSCLRSRHRCLPLRGAMGISATPFVPRWPLATI</sequence>
<dbReference type="EMBL" id="CCCS020000002">
    <property type="protein sequence ID" value="CDQ08708.1"/>
    <property type="molecule type" value="Genomic_DNA"/>
</dbReference>